<dbReference type="PANTHER" id="PTHR43283:SF14">
    <property type="entry name" value="BLL8153 PROTEIN"/>
    <property type="match status" value="1"/>
</dbReference>
<keyword evidence="1" id="KW-0472">Membrane</keyword>
<feature type="domain" description="Beta-lactamase-related" evidence="2">
    <location>
        <begin position="103"/>
        <end position="392"/>
    </location>
</feature>
<keyword evidence="1" id="KW-0812">Transmembrane</keyword>
<sequence length="413" mass="47239">MKKKIIIGTAVLCIIISAVFYFKEKISDILVLKEYAAVFDKDHIAESFRTLQEQYPTIKFNKSISPYIIPRNNTEANIFPVEFMFKGKKYFPLEEIETRGITSLLVIKDGKVIFENYYRNNQKQKPVIIFSGTKSVVGLLTGIAYEKGFIKNLEDPAVKYAPQLKGTVYEQVKIQNLLDMASGVKWSEDYSDMNSDVVQSILFSLKGSLNDYPKRMTRMRPQGTFNQYISMDTQVLGMVITGATKQPLQTFFTDFLWNKIHAEDDAYFLTDKKGNLLAYGGLIISTRDWSKIGLLMLNAGKNERGETVFSEKWIKKSITPIESYSIQGKRKNSDSEEGYTNQWWIPINRDGTDFSAIGVYGQSLYINPERKIIIASNSAYAQYNEDPEGDSRRTRMFQAIAQHIDSILVQDKK</sequence>
<feature type="transmembrane region" description="Helical" evidence="1">
    <location>
        <begin position="5"/>
        <end position="22"/>
    </location>
</feature>
<dbReference type="Proteomes" id="UP000279972">
    <property type="component" value="Chromosome"/>
</dbReference>
<dbReference type="OrthoDB" id="9773047at2"/>
<dbReference type="InterPro" id="IPR012338">
    <property type="entry name" value="Beta-lactam/transpept-like"/>
</dbReference>
<evidence type="ECO:0000259" key="2">
    <source>
        <dbReference type="Pfam" id="PF00144"/>
    </source>
</evidence>
<dbReference type="PANTHER" id="PTHR43283">
    <property type="entry name" value="BETA-LACTAMASE-RELATED"/>
    <property type="match status" value="1"/>
</dbReference>
<evidence type="ECO:0000313" key="5">
    <source>
        <dbReference type="Proteomes" id="UP000236262"/>
    </source>
</evidence>
<dbReference type="GO" id="GO:0016787">
    <property type="term" value="F:hydrolase activity"/>
    <property type="evidence" value="ECO:0007669"/>
    <property type="project" value="UniProtKB-KW"/>
</dbReference>
<reference evidence="3 6" key="2">
    <citation type="submission" date="2018-11" db="EMBL/GenBank/DDBJ databases">
        <title>Proposal to divide the Flavobacteriaceae and reorganize its genera based on Amino Acid Identity values calculated from whole genome sequences.</title>
        <authorList>
            <person name="Nicholson A.C."/>
            <person name="Gulvik C.A."/>
            <person name="Whitney A.M."/>
            <person name="Humrighouse B.W."/>
            <person name="Bell M."/>
            <person name="Holmes B."/>
            <person name="Steigerwalt A.G."/>
            <person name="Villarma A."/>
            <person name="Sheth M."/>
            <person name="Batra D."/>
            <person name="Pryor J."/>
            <person name="Bernardet J.-F."/>
            <person name="Hugo C."/>
            <person name="Kampfer P."/>
            <person name="Newman J."/>
            <person name="McQuiston J.R."/>
        </authorList>
    </citation>
    <scope>NUCLEOTIDE SEQUENCE [LARGE SCALE GENOMIC DNA]</scope>
    <source>
        <strain evidence="3 6">KC_1864</strain>
    </source>
</reference>
<gene>
    <name evidence="4" type="ORF">C1637_19525</name>
    <name evidence="3" type="ORF">EG342_15300</name>
</gene>
<dbReference type="InterPro" id="IPR050789">
    <property type="entry name" value="Diverse_Enzym_Activities"/>
</dbReference>
<dbReference type="EMBL" id="PPEH01000009">
    <property type="protein sequence ID" value="PNW11951.1"/>
    <property type="molecule type" value="Genomic_DNA"/>
</dbReference>
<dbReference type="Pfam" id="PF00144">
    <property type="entry name" value="Beta-lactamase"/>
    <property type="match status" value="1"/>
</dbReference>
<protein>
    <submittedName>
        <fullName evidence="3">Class C beta-lactamase-related serine hydrolase</fullName>
    </submittedName>
</protein>
<evidence type="ECO:0000313" key="3">
    <source>
        <dbReference type="EMBL" id="AZA83159.1"/>
    </source>
</evidence>
<evidence type="ECO:0000313" key="4">
    <source>
        <dbReference type="EMBL" id="PNW11951.1"/>
    </source>
</evidence>
<accession>A0A3G6RI60</accession>
<dbReference type="SUPFAM" id="SSF56601">
    <property type="entry name" value="beta-lactamase/transpeptidase-like"/>
    <property type="match status" value="1"/>
</dbReference>
<keyword evidence="1" id="KW-1133">Transmembrane helix</keyword>
<dbReference type="RefSeq" id="WP_103293338.1">
    <property type="nucleotide sequence ID" value="NZ_CP033924.1"/>
</dbReference>
<dbReference type="Gene3D" id="3.40.710.10">
    <property type="entry name" value="DD-peptidase/beta-lactamase superfamily"/>
    <property type="match status" value="1"/>
</dbReference>
<keyword evidence="6" id="KW-1185">Reference proteome</keyword>
<proteinExistence type="predicted"/>
<name>A0A3G6RI60_CHRLC</name>
<dbReference type="EMBL" id="CP033924">
    <property type="protein sequence ID" value="AZA83159.1"/>
    <property type="molecule type" value="Genomic_DNA"/>
</dbReference>
<evidence type="ECO:0000313" key="6">
    <source>
        <dbReference type="Proteomes" id="UP000279972"/>
    </source>
</evidence>
<evidence type="ECO:0000256" key="1">
    <source>
        <dbReference type="SAM" id="Phobius"/>
    </source>
</evidence>
<keyword evidence="3" id="KW-0378">Hydrolase</keyword>
<reference evidence="4 5" key="1">
    <citation type="submission" date="2018-01" db="EMBL/GenBank/DDBJ databases">
        <title>Draft genome sequences of Chryseobacterium lactis NCTC11390, Chryseobacterium oncorhynchi 701B-08, and Chryseobacterium viscerum 687B-08.</title>
        <authorList>
            <person name="Jeong J.-J."/>
            <person name="Lee Y.J."/>
            <person name="Park B."/>
            <person name="Choi I.-G."/>
            <person name="Kim K.D."/>
        </authorList>
    </citation>
    <scope>NUCLEOTIDE SEQUENCE [LARGE SCALE GENOMIC DNA]</scope>
    <source>
        <strain evidence="4 5">NCTC11390</strain>
    </source>
</reference>
<dbReference type="KEGG" id="clac:EG342_15300"/>
<dbReference type="AlphaFoldDB" id="A0A3G6RI60"/>
<dbReference type="InterPro" id="IPR001466">
    <property type="entry name" value="Beta-lactam-related"/>
</dbReference>
<dbReference type="Proteomes" id="UP000236262">
    <property type="component" value="Unassembled WGS sequence"/>
</dbReference>
<organism evidence="4 5">
    <name type="scientific">Chryseobacterium lactis</name>
    <dbReference type="NCBI Taxonomy" id="1241981"/>
    <lineage>
        <taxon>Bacteria</taxon>
        <taxon>Pseudomonadati</taxon>
        <taxon>Bacteroidota</taxon>
        <taxon>Flavobacteriia</taxon>
        <taxon>Flavobacteriales</taxon>
        <taxon>Weeksellaceae</taxon>
        <taxon>Chryseobacterium group</taxon>
        <taxon>Chryseobacterium</taxon>
    </lineage>
</organism>